<gene>
    <name evidence="3" type="ORF">ACD591_19910</name>
    <name evidence="2" type="ORF">FOE74_19220</name>
</gene>
<reference evidence="2 4" key="2">
    <citation type="submission" date="2019-09" db="EMBL/GenBank/DDBJ databases">
        <title>A bacterium isolated from glacier soil.</title>
        <authorList>
            <person name="Liu Q."/>
        </authorList>
    </citation>
    <scope>NUCLEOTIDE SEQUENCE [LARGE SCALE GENOMIC DNA]</scope>
    <source>
        <strain evidence="2 4">MDT1-10-3</strain>
    </source>
</reference>
<accession>A0A5M8Q676</accession>
<proteinExistence type="predicted"/>
<evidence type="ECO:0000313" key="2">
    <source>
        <dbReference type="EMBL" id="KAA6430608.1"/>
    </source>
</evidence>
<dbReference type="OrthoDB" id="893066at2"/>
<dbReference type="Proteomes" id="UP001570846">
    <property type="component" value="Unassembled WGS sequence"/>
</dbReference>
<keyword evidence="5" id="KW-1185">Reference proteome</keyword>
<evidence type="ECO:0008006" key="6">
    <source>
        <dbReference type="Google" id="ProtNLM"/>
    </source>
</evidence>
<feature type="chain" id="PRO_5024326484" description="DUF3575 domain-containing protein" evidence="1">
    <location>
        <begin position="23"/>
        <end position="227"/>
    </location>
</feature>
<evidence type="ECO:0000313" key="3">
    <source>
        <dbReference type="EMBL" id="MFA1773576.1"/>
    </source>
</evidence>
<evidence type="ECO:0000313" key="5">
    <source>
        <dbReference type="Proteomes" id="UP001570846"/>
    </source>
</evidence>
<comment type="caution">
    <text evidence="2">The sequence shown here is derived from an EMBL/GenBank/DDBJ whole genome shotgun (WGS) entry which is preliminary data.</text>
</comment>
<evidence type="ECO:0000313" key="4">
    <source>
        <dbReference type="Proteomes" id="UP000323866"/>
    </source>
</evidence>
<name>A0A5M8Q676_9BACT</name>
<organism evidence="2 4">
    <name type="scientific">Rufibacter glacialis</name>
    <dbReference type="NCBI Taxonomy" id="1259555"/>
    <lineage>
        <taxon>Bacteria</taxon>
        <taxon>Pseudomonadati</taxon>
        <taxon>Bacteroidota</taxon>
        <taxon>Cytophagia</taxon>
        <taxon>Cytophagales</taxon>
        <taxon>Hymenobacteraceae</taxon>
        <taxon>Rufibacter</taxon>
    </lineage>
</organism>
<feature type="signal peptide" evidence="1">
    <location>
        <begin position="1"/>
        <end position="22"/>
    </location>
</feature>
<reference evidence="2 4" key="1">
    <citation type="submission" date="2019-07" db="EMBL/GenBank/DDBJ databases">
        <authorList>
            <person name="Qu J.-H."/>
        </authorList>
    </citation>
    <scope>NUCLEOTIDE SEQUENCE [LARGE SCALE GENOMIC DNA]</scope>
    <source>
        <strain evidence="2 4">MDT1-10-3</strain>
    </source>
</reference>
<evidence type="ECO:0000256" key="1">
    <source>
        <dbReference type="SAM" id="SignalP"/>
    </source>
</evidence>
<dbReference type="EMBL" id="JBGOGF010000014">
    <property type="protein sequence ID" value="MFA1773576.1"/>
    <property type="molecule type" value="Genomic_DNA"/>
</dbReference>
<dbReference type="EMBL" id="VKKZ01000025">
    <property type="protein sequence ID" value="KAA6430608.1"/>
    <property type="molecule type" value="Genomic_DNA"/>
</dbReference>
<dbReference type="Proteomes" id="UP000323866">
    <property type="component" value="Unassembled WGS sequence"/>
</dbReference>
<sequence length="227" mass="26754">MKATYILLVLFSLLLKSGKAFCQSEEDDVEIEKLRIHLAPLNLFDPTSGVLQLGFQKPFHQRFSLSLDHGVKLRVLRWGVSEKKEHSYSKTKAELKYFFGVNSRPAWSRVFPYLSIEGMYFPQEYIREDNWVYRGGTYYRFDYSSVTRPVWVVSLKFGKETRYRKVVLDKFIGIGLRRLSIKHQAVGEREDFYDHDDWSVATSDLEEGIFYKIHLSLGVKFGYPFYR</sequence>
<reference evidence="3 5" key="3">
    <citation type="submission" date="2024-08" db="EMBL/GenBank/DDBJ databases">
        <authorList>
            <person name="Wei W."/>
        </authorList>
    </citation>
    <scope>NUCLEOTIDE SEQUENCE [LARGE SCALE GENOMIC DNA]</scope>
    <source>
        <strain evidence="3 5">XU2</strain>
    </source>
</reference>
<dbReference type="RefSeq" id="WP_149100265.1">
    <property type="nucleotide sequence ID" value="NZ_BMMG01000008.1"/>
</dbReference>
<protein>
    <recommendedName>
        <fullName evidence="6">DUF3575 domain-containing protein</fullName>
    </recommendedName>
</protein>
<dbReference type="AlphaFoldDB" id="A0A5M8Q676"/>
<keyword evidence="1" id="KW-0732">Signal</keyword>